<evidence type="ECO:0000259" key="1">
    <source>
        <dbReference type="Pfam" id="PF00582"/>
    </source>
</evidence>
<protein>
    <submittedName>
        <fullName evidence="2">Universal stress protein family protein</fullName>
    </submittedName>
</protein>
<organism evidence="2 3">
    <name type="scientific">Thalassovita mediterranea</name>
    <dbReference type="NCBI Taxonomy" id="340021"/>
    <lineage>
        <taxon>Bacteria</taxon>
        <taxon>Pseudomonadati</taxon>
        <taxon>Pseudomonadota</taxon>
        <taxon>Alphaproteobacteria</taxon>
        <taxon>Rhodobacterales</taxon>
        <taxon>Roseobacteraceae</taxon>
        <taxon>Thalassovita</taxon>
    </lineage>
</organism>
<accession>A0A0P1H126</accession>
<evidence type="ECO:0000313" key="2">
    <source>
        <dbReference type="EMBL" id="CUH83548.1"/>
    </source>
</evidence>
<proteinExistence type="predicted"/>
<dbReference type="CDD" id="cd00293">
    <property type="entry name" value="USP-like"/>
    <property type="match status" value="1"/>
</dbReference>
<gene>
    <name evidence="2" type="ORF">TM5383_00739</name>
</gene>
<dbReference type="AlphaFoldDB" id="A0A0P1H126"/>
<dbReference type="Gene3D" id="3.40.50.12370">
    <property type="match status" value="1"/>
</dbReference>
<dbReference type="InterPro" id="IPR006016">
    <property type="entry name" value="UspA"/>
</dbReference>
<dbReference type="EMBL" id="CYSF01000005">
    <property type="protein sequence ID" value="CUH83548.1"/>
    <property type="molecule type" value="Genomic_DNA"/>
</dbReference>
<dbReference type="OrthoDB" id="9804721at2"/>
<feature type="domain" description="UspA" evidence="1">
    <location>
        <begin position="158"/>
        <end position="278"/>
    </location>
</feature>
<keyword evidence="3" id="KW-1185">Reference proteome</keyword>
<dbReference type="Pfam" id="PF00582">
    <property type="entry name" value="Usp"/>
    <property type="match status" value="1"/>
</dbReference>
<sequence length="279" mass="30272">MAYKTLFSALSDPDLMPSLIDQSAALARKYDAHFDALCLGVDRTQAGYYYGGGNAMVIQQSLERAHDEVKALTEEAERRLHTQDILWGLDNGVTQLADMGRHIGNRARFSDLGIAARPYGEGMGIELEGIVEAMLFDGGIPVMVIPTEAKPIVTPKVITLAWNESPEALAATRAALPILQEADRVRVAVIDPPQHGPERSDPGGRLSQFLARHGVRAEIDVLSKTMPRVADVILRHVADGASDLVVMGAYGHSRFREAILGGATRDMLELSPVPVFMAH</sequence>
<reference evidence="2 3" key="1">
    <citation type="submission" date="2015-09" db="EMBL/GenBank/DDBJ databases">
        <authorList>
            <consortium name="Swine Surveillance"/>
        </authorList>
    </citation>
    <scope>NUCLEOTIDE SEQUENCE [LARGE SCALE GENOMIC DNA]</scope>
    <source>
        <strain evidence="2 3">CECT 8383</strain>
    </source>
</reference>
<evidence type="ECO:0000313" key="3">
    <source>
        <dbReference type="Proteomes" id="UP000051681"/>
    </source>
</evidence>
<dbReference type="STRING" id="340021.TM5383_00739"/>
<dbReference type="SUPFAM" id="SSF52402">
    <property type="entry name" value="Adenine nucleotide alpha hydrolases-like"/>
    <property type="match status" value="1"/>
</dbReference>
<dbReference type="RefSeq" id="WP_058317699.1">
    <property type="nucleotide sequence ID" value="NZ_CYSF01000005.1"/>
</dbReference>
<dbReference type="Proteomes" id="UP000051681">
    <property type="component" value="Unassembled WGS sequence"/>
</dbReference>
<name>A0A0P1H126_9RHOB</name>